<gene>
    <name evidence="2" type="ORF">CGXH109_LOCUS28567</name>
</gene>
<dbReference type="Gene3D" id="3.10.450.50">
    <property type="match status" value="1"/>
</dbReference>
<dbReference type="EMBL" id="CAMGZC010000123">
    <property type="protein sequence ID" value="CAI0643761.1"/>
    <property type="molecule type" value="Genomic_DNA"/>
</dbReference>
<proteinExistence type="predicted"/>
<dbReference type="Proteomes" id="UP001152533">
    <property type="component" value="Unassembled WGS sequence"/>
</dbReference>
<sequence length="178" mass="19350">MVTFRVDIGTSAAGNLQVNKDFHQRSLMFNGLTTRKAIADALCHIMSAFDENDASLLASAVTPDITLTINGNDVSGFENVKAHSLNTVGPMDTTHFATNIRIDVADNDAAIATLTANNLTLHYTGWDGLGSSERKLFGGSKHVIELSEDEKDGLYKVNFWHMKTAWKEGGTGWLHPNA</sequence>
<keyword evidence="3" id="KW-1185">Reference proteome</keyword>
<feature type="domain" description="SnoaL-like" evidence="1">
    <location>
        <begin position="32"/>
        <end position="152"/>
    </location>
</feature>
<evidence type="ECO:0000259" key="1">
    <source>
        <dbReference type="Pfam" id="PF13577"/>
    </source>
</evidence>
<protein>
    <recommendedName>
        <fullName evidence="1">SnoaL-like domain-containing protein</fullName>
    </recommendedName>
</protein>
<dbReference type="SUPFAM" id="SSF54427">
    <property type="entry name" value="NTF2-like"/>
    <property type="match status" value="1"/>
</dbReference>
<dbReference type="InterPro" id="IPR032710">
    <property type="entry name" value="NTF2-like_dom_sf"/>
</dbReference>
<evidence type="ECO:0000313" key="2">
    <source>
        <dbReference type="EMBL" id="CAI0643761.1"/>
    </source>
</evidence>
<dbReference type="InterPro" id="IPR037401">
    <property type="entry name" value="SnoaL-like"/>
</dbReference>
<reference evidence="2" key="1">
    <citation type="submission" date="2022-08" db="EMBL/GenBank/DDBJ databases">
        <authorList>
            <person name="Giroux E."/>
            <person name="Giroux E."/>
        </authorList>
    </citation>
    <scope>NUCLEOTIDE SEQUENCE</scope>
    <source>
        <strain evidence="2">H1091258</strain>
    </source>
</reference>
<organism evidence="2 3">
    <name type="scientific">Colletotrichum noveboracense</name>
    <dbReference type="NCBI Taxonomy" id="2664923"/>
    <lineage>
        <taxon>Eukaryota</taxon>
        <taxon>Fungi</taxon>
        <taxon>Dikarya</taxon>
        <taxon>Ascomycota</taxon>
        <taxon>Pezizomycotina</taxon>
        <taxon>Sordariomycetes</taxon>
        <taxon>Hypocreomycetidae</taxon>
        <taxon>Glomerellales</taxon>
        <taxon>Glomerellaceae</taxon>
        <taxon>Colletotrichum</taxon>
        <taxon>Colletotrichum gloeosporioides species complex</taxon>
    </lineage>
</organism>
<comment type="caution">
    <text evidence="2">The sequence shown here is derived from an EMBL/GenBank/DDBJ whole genome shotgun (WGS) entry which is preliminary data.</text>
</comment>
<accession>A0A9W4RM60</accession>
<name>A0A9W4RM60_9PEZI</name>
<evidence type="ECO:0000313" key="3">
    <source>
        <dbReference type="Proteomes" id="UP001152533"/>
    </source>
</evidence>
<dbReference type="Pfam" id="PF13577">
    <property type="entry name" value="SnoaL_4"/>
    <property type="match status" value="1"/>
</dbReference>
<dbReference type="AlphaFoldDB" id="A0A9W4RM60"/>